<dbReference type="SUPFAM" id="SSF54637">
    <property type="entry name" value="Thioesterase/thiol ester dehydrase-isomerase"/>
    <property type="match status" value="1"/>
</dbReference>
<dbReference type="InterPro" id="IPR029069">
    <property type="entry name" value="HotDog_dom_sf"/>
</dbReference>
<dbReference type="Pfam" id="PF03061">
    <property type="entry name" value="4HBT"/>
    <property type="match status" value="1"/>
</dbReference>
<evidence type="ECO:0000256" key="1">
    <source>
        <dbReference type="SAM" id="MobiDB-lite"/>
    </source>
</evidence>
<dbReference type="GeneID" id="26250071"/>
<dbReference type="Gene3D" id="3.10.129.10">
    <property type="entry name" value="Hotdog Thioesterase"/>
    <property type="match status" value="1"/>
</dbReference>
<dbReference type="PANTHER" id="PTHR47260:SF3">
    <property type="entry name" value="THIOESTERASE FAMILY PROTEIN (AFU_ORTHOLOGUE AFUA_7G03960)"/>
    <property type="match status" value="1"/>
</dbReference>
<evidence type="ECO:0000313" key="4">
    <source>
        <dbReference type="Proteomes" id="UP000054337"/>
    </source>
</evidence>
<dbReference type="InterPro" id="IPR006683">
    <property type="entry name" value="Thioestr_dom"/>
</dbReference>
<protein>
    <recommendedName>
        <fullName evidence="2">Thioesterase domain-containing protein</fullName>
    </recommendedName>
</protein>
<gene>
    <name evidence="3" type="ORF">COCVIDRAFT_111890</name>
</gene>
<feature type="region of interest" description="Disordered" evidence="1">
    <location>
        <begin position="85"/>
        <end position="112"/>
    </location>
</feature>
<dbReference type="AlphaFoldDB" id="W7DVW0"/>
<evidence type="ECO:0000313" key="3">
    <source>
        <dbReference type="EMBL" id="EUN22253.1"/>
    </source>
</evidence>
<dbReference type="OrthoDB" id="506431at2759"/>
<dbReference type="InterPro" id="IPR052061">
    <property type="entry name" value="PTE-AB_protein"/>
</dbReference>
<dbReference type="Proteomes" id="UP000054337">
    <property type="component" value="Unassembled WGS sequence"/>
</dbReference>
<accession>W7DVW0</accession>
<sequence>MKVDHLEDLMALPWCTALLSDPSVTHISKRLVPDANSERANEDTLVSRALFTDSSIRAYVTLYRPGNGQGREVGTGNLMIKSGFVRTEPSPESRQQETRRQAKKQEKHFDISDSNSPEEIALVSVGSDVNGGLGRLHGGIICTLLDHCMGGFLHYAYETRALLTAELTVKFKRPMYTPTVFMVRTKVKREVGRWIETVGWVEDGHGTVFAEASATYVLVKIEEAKL</sequence>
<dbReference type="RefSeq" id="XP_014551829.1">
    <property type="nucleotide sequence ID" value="XM_014696343.1"/>
</dbReference>
<dbReference type="PANTHER" id="PTHR47260">
    <property type="entry name" value="UPF0644 PROTEIN PB2B4.06"/>
    <property type="match status" value="1"/>
</dbReference>
<dbReference type="HOGENOM" id="CLU_052827_4_2_1"/>
<organism evidence="3 4">
    <name type="scientific">Bipolaris victoriae (strain FI3)</name>
    <name type="common">Victoria blight of oats agent</name>
    <name type="synonym">Cochliobolus victoriae</name>
    <dbReference type="NCBI Taxonomy" id="930091"/>
    <lineage>
        <taxon>Eukaryota</taxon>
        <taxon>Fungi</taxon>
        <taxon>Dikarya</taxon>
        <taxon>Ascomycota</taxon>
        <taxon>Pezizomycotina</taxon>
        <taxon>Dothideomycetes</taxon>
        <taxon>Pleosporomycetidae</taxon>
        <taxon>Pleosporales</taxon>
        <taxon>Pleosporineae</taxon>
        <taxon>Pleosporaceae</taxon>
        <taxon>Bipolaris</taxon>
    </lineage>
</organism>
<reference evidence="3 4" key="1">
    <citation type="journal article" date="2013" name="PLoS Genet.">
        <title>Comparative genome structure, secondary metabolite, and effector coding capacity across Cochliobolus pathogens.</title>
        <authorList>
            <person name="Condon B.J."/>
            <person name="Leng Y."/>
            <person name="Wu D."/>
            <person name="Bushley K.E."/>
            <person name="Ohm R.A."/>
            <person name="Otillar R."/>
            <person name="Martin J."/>
            <person name="Schackwitz W."/>
            <person name="Grimwood J."/>
            <person name="MohdZainudin N."/>
            <person name="Xue C."/>
            <person name="Wang R."/>
            <person name="Manning V.A."/>
            <person name="Dhillon B."/>
            <person name="Tu Z.J."/>
            <person name="Steffenson B.J."/>
            <person name="Salamov A."/>
            <person name="Sun H."/>
            <person name="Lowry S."/>
            <person name="LaButti K."/>
            <person name="Han J."/>
            <person name="Copeland A."/>
            <person name="Lindquist E."/>
            <person name="Barry K."/>
            <person name="Schmutz J."/>
            <person name="Baker S.E."/>
            <person name="Ciuffetti L.M."/>
            <person name="Grigoriev I.V."/>
            <person name="Zhong S."/>
            <person name="Turgeon B.G."/>
        </authorList>
    </citation>
    <scope>NUCLEOTIDE SEQUENCE [LARGE SCALE GENOMIC DNA]</scope>
    <source>
        <strain evidence="3 4">FI3</strain>
    </source>
</reference>
<dbReference type="EMBL" id="KI968817">
    <property type="protein sequence ID" value="EUN22253.1"/>
    <property type="molecule type" value="Genomic_DNA"/>
</dbReference>
<feature type="domain" description="Thioesterase" evidence="2">
    <location>
        <begin position="134"/>
        <end position="189"/>
    </location>
</feature>
<dbReference type="CDD" id="cd03443">
    <property type="entry name" value="PaaI_thioesterase"/>
    <property type="match status" value="1"/>
</dbReference>
<proteinExistence type="predicted"/>
<keyword evidence="4" id="KW-1185">Reference proteome</keyword>
<evidence type="ECO:0000259" key="2">
    <source>
        <dbReference type="Pfam" id="PF03061"/>
    </source>
</evidence>
<name>W7DVW0_BIPV3</name>
<feature type="compositionally biased region" description="Basic and acidic residues" evidence="1">
    <location>
        <begin position="89"/>
        <end position="111"/>
    </location>
</feature>